<feature type="region of interest" description="Disordered" evidence="8">
    <location>
        <begin position="218"/>
        <end position="244"/>
    </location>
</feature>
<dbReference type="InterPro" id="IPR015424">
    <property type="entry name" value="PyrdxlP-dep_Trfase"/>
</dbReference>
<dbReference type="EMBL" id="JTJZ01000019">
    <property type="protein sequence ID" value="KHS52492.1"/>
    <property type="molecule type" value="Genomic_DNA"/>
</dbReference>
<dbReference type="AlphaFoldDB" id="A0A0B9A131"/>
<evidence type="ECO:0000256" key="4">
    <source>
        <dbReference type="ARBA" id="ARBA00022898"/>
    </source>
</evidence>
<dbReference type="PANTHER" id="PTHR45677:SF8">
    <property type="entry name" value="CYSTEINE SULFINIC ACID DECARBOXYLASE"/>
    <property type="match status" value="1"/>
</dbReference>
<sequence>MTTSLLYDTEATPTSAPLQTPEIPHTNSDLNAPTAAPEVANPTLADVQNPTRTDALLGAHSADEYTSLMHNVVDALGERFRTTERAASAKDRSGLQAAVDAVDLDTAGVGNAEALREVDALYADNAVWFHHPSYVAHLNCPVAVTAVAAEAMLAAINTSVDTYDQSEVATLMERRLIDWTCGHLGFAGGDGIFTSGGTQSNLHALFLARENVLAGLAERADESDRDGSDDAKPRRGGSDLGEPTRRDQLSRLRILATDQAHFSVSRAAFLLGLDPEAVVTVPTDGTGRMDAEALNASLLAIEANDQVPMAVVATAGTTDLGVIDPLKTIAEVCDSANVWLHVDAAYGGGLLWAPQRAHLLDGISGATSVTIDFHKTFFQPVSSSALLIRDASLFAPTIHHHDYLNPEAEAQAADAEPNQVDKSLQTTRRFDALKLWTTLRARGAGEIGVMIDAVCDLATDVRALLDDQADFEVLGASDLSTVLFRFTPSNADRATCDELVPLIRRVLFRSGRAAIARTVIDGTPWLKLTLLNPDTSIDDITAVLDLVRATGHGILAGRDLEGTADIQGAVTEGGAS</sequence>
<comment type="similarity">
    <text evidence="2 7">Belongs to the group II decarboxylase family.</text>
</comment>
<evidence type="ECO:0000256" key="7">
    <source>
        <dbReference type="RuleBase" id="RU000382"/>
    </source>
</evidence>
<evidence type="ECO:0000256" key="6">
    <source>
        <dbReference type="PIRSR" id="PIRSR602129-50"/>
    </source>
</evidence>
<dbReference type="InterPro" id="IPR002129">
    <property type="entry name" value="PyrdxlP-dep_de-COase"/>
</dbReference>
<gene>
    <name evidence="9" type="ORF">AE0388_2142</name>
</gene>
<reference evidence="9 10" key="1">
    <citation type="submission" date="2014-11" db="EMBL/GenBank/DDBJ databases">
        <title>Draft Genome Sequence of Brevibacterium linens AE038-8.</title>
        <authorList>
            <person name="Maizel D."/>
            <person name="Utturkar S.M."/>
            <person name="Brown S.D."/>
            <person name="Ferrero M."/>
            <person name="Rosen B.P."/>
        </authorList>
    </citation>
    <scope>NUCLEOTIDE SEQUENCE [LARGE SCALE GENOMIC DNA]</scope>
    <source>
        <strain evidence="9 10">AE038-8</strain>
    </source>
</reference>
<keyword evidence="5 7" id="KW-0456">Lyase</keyword>
<feature type="region of interest" description="Disordered" evidence="8">
    <location>
        <begin position="1"/>
        <end position="35"/>
    </location>
</feature>
<dbReference type="Pfam" id="PF00282">
    <property type="entry name" value="Pyridoxal_deC"/>
    <property type="match status" value="1"/>
</dbReference>
<proteinExistence type="inferred from homology"/>
<feature type="modified residue" description="N6-(pyridoxal phosphate)lysine" evidence="6">
    <location>
        <position position="375"/>
    </location>
</feature>
<dbReference type="SUPFAM" id="SSF53383">
    <property type="entry name" value="PLP-dependent transferases"/>
    <property type="match status" value="1"/>
</dbReference>
<dbReference type="PANTHER" id="PTHR45677">
    <property type="entry name" value="GLUTAMATE DECARBOXYLASE-RELATED"/>
    <property type="match status" value="1"/>
</dbReference>
<feature type="compositionally biased region" description="Polar residues" evidence="8">
    <location>
        <begin position="1"/>
        <end position="18"/>
    </location>
</feature>
<organism evidence="9 10">
    <name type="scientific">Brevibacterium linens</name>
    <dbReference type="NCBI Taxonomy" id="1703"/>
    <lineage>
        <taxon>Bacteria</taxon>
        <taxon>Bacillati</taxon>
        <taxon>Actinomycetota</taxon>
        <taxon>Actinomycetes</taxon>
        <taxon>Micrococcales</taxon>
        <taxon>Brevibacteriaceae</taxon>
        <taxon>Brevibacterium</taxon>
    </lineage>
</organism>
<dbReference type="GO" id="GO:0030170">
    <property type="term" value="F:pyridoxal phosphate binding"/>
    <property type="evidence" value="ECO:0007669"/>
    <property type="project" value="InterPro"/>
</dbReference>
<comment type="cofactor">
    <cofactor evidence="1 6 7">
        <name>pyridoxal 5'-phosphate</name>
        <dbReference type="ChEBI" id="CHEBI:597326"/>
    </cofactor>
</comment>
<dbReference type="Proteomes" id="UP000031488">
    <property type="component" value="Unassembled WGS sequence"/>
</dbReference>
<evidence type="ECO:0000313" key="10">
    <source>
        <dbReference type="Proteomes" id="UP000031488"/>
    </source>
</evidence>
<evidence type="ECO:0000256" key="2">
    <source>
        <dbReference type="ARBA" id="ARBA00009533"/>
    </source>
</evidence>
<evidence type="ECO:0000256" key="3">
    <source>
        <dbReference type="ARBA" id="ARBA00022793"/>
    </source>
</evidence>
<evidence type="ECO:0000256" key="5">
    <source>
        <dbReference type="ARBA" id="ARBA00023239"/>
    </source>
</evidence>
<accession>A0A0B9A131</accession>
<dbReference type="EC" id="4.1.1.86" evidence="9"/>
<dbReference type="GO" id="GO:0019752">
    <property type="term" value="P:carboxylic acid metabolic process"/>
    <property type="evidence" value="ECO:0007669"/>
    <property type="project" value="InterPro"/>
</dbReference>
<protein>
    <submittedName>
        <fullName evidence="9">Diaminobutyrate decarboxylase</fullName>
        <ecNumber evidence="9">4.1.1.86</ecNumber>
    </submittedName>
</protein>
<dbReference type="GO" id="GO:0004058">
    <property type="term" value="F:aromatic-L-amino-acid decarboxylase activity"/>
    <property type="evidence" value="ECO:0007669"/>
    <property type="project" value="UniProtKB-ARBA"/>
</dbReference>
<evidence type="ECO:0000313" key="9">
    <source>
        <dbReference type="EMBL" id="KHS52492.1"/>
    </source>
</evidence>
<dbReference type="GO" id="GO:0005737">
    <property type="term" value="C:cytoplasm"/>
    <property type="evidence" value="ECO:0007669"/>
    <property type="project" value="TreeGrafter"/>
</dbReference>
<keyword evidence="4 6" id="KW-0663">Pyridoxal phosphate</keyword>
<name>A0A0B9A131_BRELN</name>
<keyword evidence="3" id="KW-0210">Decarboxylase</keyword>
<dbReference type="PATRIC" id="fig|1703.6.peg.2038"/>
<keyword evidence="10" id="KW-1185">Reference proteome</keyword>
<dbReference type="Gene3D" id="3.40.640.10">
    <property type="entry name" value="Type I PLP-dependent aspartate aminotransferase-like (Major domain)"/>
    <property type="match status" value="1"/>
</dbReference>
<evidence type="ECO:0000256" key="1">
    <source>
        <dbReference type="ARBA" id="ARBA00001933"/>
    </source>
</evidence>
<comment type="caution">
    <text evidence="9">The sequence shown here is derived from an EMBL/GenBank/DDBJ whole genome shotgun (WGS) entry which is preliminary data.</text>
</comment>
<evidence type="ECO:0000256" key="8">
    <source>
        <dbReference type="SAM" id="MobiDB-lite"/>
    </source>
</evidence>
<dbReference type="InterPro" id="IPR015421">
    <property type="entry name" value="PyrdxlP-dep_Trfase_major"/>
</dbReference>
<dbReference type="Gene3D" id="3.90.1150.10">
    <property type="entry name" value="Aspartate Aminotransferase, domain 1"/>
    <property type="match status" value="1"/>
</dbReference>
<dbReference type="GO" id="GO:0033983">
    <property type="term" value="F:diaminobutyrate decarboxylase activity"/>
    <property type="evidence" value="ECO:0007669"/>
    <property type="project" value="UniProtKB-EC"/>
</dbReference>
<dbReference type="InterPro" id="IPR015422">
    <property type="entry name" value="PyrdxlP-dep_Trfase_small"/>
</dbReference>